<accession>A0A8C8WDT9</accession>
<sequence>MTRKLYCLTFRREQENYKMTSMDEWIRNMWYTYTMEYYSATKKNEILPFATTWMELEGIMLSEISLSEKDKNLMTSLICGLQETKQMNIRERKQK</sequence>
<dbReference type="Proteomes" id="UP000694399">
    <property type="component" value="Chromosome B4"/>
</dbReference>
<evidence type="ECO:0000313" key="1">
    <source>
        <dbReference type="Ensembl" id="ENSPLOP00000001959.1"/>
    </source>
</evidence>
<name>A0A8C8WDT9_PANLE</name>
<dbReference type="GeneTree" id="ENSGT00970000193590"/>
<reference evidence="1" key="2">
    <citation type="submission" date="2025-08" db="UniProtKB">
        <authorList>
            <consortium name="Ensembl"/>
        </authorList>
    </citation>
    <scope>IDENTIFICATION</scope>
</reference>
<protein>
    <recommendedName>
        <fullName evidence="3">DUF1725 domain-containing protein</fullName>
    </recommendedName>
</protein>
<organism evidence="1 2">
    <name type="scientific">Panthera leo</name>
    <name type="common">Lion</name>
    <dbReference type="NCBI Taxonomy" id="9689"/>
    <lineage>
        <taxon>Eukaryota</taxon>
        <taxon>Metazoa</taxon>
        <taxon>Chordata</taxon>
        <taxon>Craniata</taxon>
        <taxon>Vertebrata</taxon>
        <taxon>Euteleostomi</taxon>
        <taxon>Mammalia</taxon>
        <taxon>Eutheria</taxon>
        <taxon>Laurasiatheria</taxon>
        <taxon>Carnivora</taxon>
        <taxon>Feliformia</taxon>
        <taxon>Felidae</taxon>
        <taxon>Pantherinae</taxon>
        <taxon>Panthera</taxon>
    </lineage>
</organism>
<reference evidence="1" key="3">
    <citation type="submission" date="2025-09" db="UniProtKB">
        <authorList>
            <consortium name="Ensembl"/>
        </authorList>
    </citation>
    <scope>IDENTIFICATION</scope>
</reference>
<dbReference type="OMA" id="PLINDWI"/>
<reference evidence="1" key="1">
    <citation type="journal article" date="2019" name="bioRxiv">
        <title>Long live the king: chromosome-level assembly of the lion (Panthera leo) using linked-read, Hi-C, and long read data.</title>
        <authorList>
            <person name="Armstrong E.E."/>
            <person name="Taylor R.W."/>
            <person name="Miller D.E."/>
            <person name="Kaelin C."/>
            <person name="Barsh G."/>
            <person name="Hadly E.A."/>
            <person name="Petrov D."/>
        </authorList>
    </citation>
    <scope>NUCLEOTIDE SEQUENCE [LARGE SCALE GENOMIC DNA]</scope>
</reference>
<proteinExistence type="predicted"/>
<dbReference type="Ensembl" id="ENSPLOT00000002139.1">
    <property type="protein sequence ID" value="ENSPLOP00000001959.1"/>
    <property type="gene ID" value="ENSPLOG00000001420.1"/>
</dbReference>
<dbReference type="AlphaFoldDB" id="A0A8C8WDT9"/>
<evidence type="ECO:0000313" key="2">
    <source>
        <dbReference type="Proteomes" id="UP000694399"/>
    </source>
</evidence>
<evidence type="ECO:0008006" key="3">
    <source>
        <dbReference type="Google" id="ProtNLM"/>
    </source>
</evidence>
<keyword evidence="2" id="KW-1185">Reference proteome</keyword>